<dbReference type="InterPro" id="IPR035979">
    <property type="entry name" value="RBD_domain_sf"/>
</dbReference>
<name>A0A7S1NAA3_9EUGL</name>
<dbReference type="SMART" id="SM00360">
    <property type="entry name" value="RRM"/>
    <property type="match status" value="3"/>
</dbReference>
<dbReference type="PANTHER" id="PTHR48027">
    <property type="entry name" value="HETEROGENEOUS NUCLEAR RIBONUCLEOPROTEIN 87F-RELATED"/>
    <property type="match status" value="1"/>
</dbReference>
<sequence length="363" mass="39893">MMNPAQQPQPEIPPHSRLFVACSRSLTKEQLETHFGQHGTIERIKMVTDRTSGQFKGTAFIKYAKASSAAFAMEALNGQAIEGHPPLKVMFAEPRGADGQRATVTSDPFELPPRSRLFVTCPKDMSKDDLKNIFGVYGEVESIKMLPDKVTNQFKGIAYVKYAKASAAALAVEQISAEAANATGSRPVRCRVAEPRGAPPGTITPGGPVIPMGIHPHGAAGYMSMAHYPVYPMMEPQYMPMHEMTHFPEYPPIPPGFNHRKNNYGPGATAEQRRHDNNTPPGSRLFISFSKSMPQALLQSIFMRYGPLETVYLVKGKNYGYAKYATAHAAQVAIHNLHNKLVEGVACRVSVADPQRASFQKKR</sequence>
<protein>
    <recommendedName>
        <fullName evidence="4">RRM domain-containing protein</fullName>
    </recommendedName>
</protein>
<dbReference type="GO" id="GO:0003723">
    <property type="term" value="F:RNA binding"/>
    <property type="evidence" value="ECO:0007669"/>
    <property type="project" value="UniProtKB-UniRule"/>
</dbReference>
<dbReference type="Gene3D" id="3.30.70.330">
    <property type="match status" value="3"/>
</dbReference>
<evidence type="ECO:0000259" key="4">
    <source>
        <dbReference type="PROSITE" id="PS50102"/>
    </source>
</evidence>
<reference evidence="5" key="1">
    <citation type="submission" date="2021-01" db="EMBL/GenBank/DDBJ databases">
        <authorList>
            <person name="Corre E."/>
            <person name="Pelletier E."/>
            <person name="Niang G."/>
            <person name="Scheremetjew M."/>
            <person name="Finn R."/>
            <person name="Kale V."/>
            <person name="Holt S."/>
            <person name="Cochrane G."/>
            <person name="Meng A."/>
            <person name="Brown T."/>
            <person name="Cohen L."/>
        </authorList>
    </citation>
    <scope>NUCLEOTIDE SEQUENCE</scope>
    <source>
        <strain evidence="5">NIES-381</strain>
    </source>
</reference>
<dbReference type="InterPro" id="IPR000504">
    <property type="entry name" value="RRM_dom"/>
</dbReference>
<proteinExistence type="predicted"/>
<feature type="domain" description="RRM" evidence="4">
    <location>
        <begin position="283"/>
        <end position="354"/>
    </location>
</feature>
<evidence type="ECO:0000256" key="1">
    <source>
        <dbReference type="ARBA" id="ARBA00022884"/>
    </source>
</evidence>
<feature type="region of interest" description="Disordered" evidence="3">
    <location>
        <begin position="258"/>
        <end position="281"/>
    </location>
</feature>
<dbReference type="Pfam" id="PF00076">
    <property type="entry name" value="RRM_1"/>
    <property type="match status" value="3"/>
</dbReference>
<dbReference type="EMBL" id="HBGA01046338">
    <property type="protein sequence ID" value="CAD9005852.1"/>
    <property type="molecule type" value="Transcribed_RNA"/>
</dbReference>
<keyword evidence="1 2" id="KW-0694">RNA-binding</keyword>
<dbReference type="InterPro" id="IPR052462">
    <property type="entry name" value="SLIRP/GR-RBP-like"/>
</dbReference>
<accession>A0A7S1NAA3</accession>
<feature type="domain" description="RRM" evidence="4">
    <location>
        <begin position="115"/>
        <end position="195"/>
    </location>
</feature>
<evidence type="ECO:0000313" key="5">
    <source>
        <dbReference type="EMBL" id="CAD9005852.1"/>
    </source>
</evidence>
<feature type="domain" description="RRM" evidence="4">
    <location>
        <begin position="16"/>
        <end position="94"/>
    </location>
</feature>
<gene>
    <name evidence="5" type="ORF">EGYM00392_LOCUS16941</name>
</gene>
<dbReference type="AlphaFoldDB" id="A0A7S1NAA3"/>
<evidence type="ECO:0000256" key="2">
    <source>
        <dbReference type="PROSITE-ProRule" id="PRU00176"/>
    </source>
</evidence>
<dbReference type="SUPFAM" id="SSF54928">
    <property type="entry name" value="RNA-binding domain, RBD"/>
    <property type="match status" value="3"/>
</dbReference>
<dbReference type="PROSITE" id="PS50102">
    <property type="entry name" value="RRM"/>
    <property type="match status" value="3"/>
</dbReference>
<evidence type="ECO:0000256" key="3">
    <source>
        <dbReference type="SAM" id="MobiDB-lite"/>
    </source>
</evidence>
<organism evidence="5">
    <name type="scientific">Eutreptiella gymnastica</name>
    <dbReference type="NCBI Taxonomy" id="73025"/>
    <lineage>
        <taxon>Eukaryota</taxon>
        <taxon>Discoba</taxon>
        <taxon>Euglenozoa</taxon>
        <taxon>Euglenida</taxon>
        <taxon>Spirocuta</taxon>
        <taxon>Euglenophyceae</taxon>
        <taxon>Eutreptiales</taxon>
        <taxon>Eutreptiaceae</taxon>
        <taxon>Eutreptiella</taxon>
    </lineage>
</organism>
<dbReference type="InterPro" id="IPR012677">
    <property type="entry name" value="Nucleotide-bd_a/b_plait_sf"/>
</dbReference>